<sequence length="130" mass="14790">MRGIVVLVVVSMSAWLCQAADDEKSGYPTSWDHVNIDEVLGNERLVQNYAKCLLEKGTCSPEGTELKKAIPDALKTGCTKCSQKQKDGAQKVIKWLVQKKPELWKEVVEKYDPSGEYTKKYEKEYRTFVN</sequence>
<keyword evidence="1" id="KW-0732">Signal</keyword>
<dbReference type="PANTHER" id="PTHR11257:SF13">
    <property type="entry name" value="GEO07322P1"/>
    <property type="match status" value="1"/>
</dbReference>
<dbReference type="Gene3D" id="1.10.2080.10">
    <property type="entry name" value="Insect odorant-binding protein A10/Ejaculatory bulb-specific protein 3"/>
    <property type="match status" value="1"/>
</dbReference>
<name>A0A482XKH4_LAOST</name>
<gene>
    <name evidence="2" type="ORF">LSTR_LSTR015517</name>
</gene>
<dbReference type="PANTHER" id="PTHR11257">
    <property type="entry name" value="CHEMOSENSORY PROTEIN-RELATED"/>
    <property type="match status" value="1"/>
</dbReference>
<dbReference type="Proteomes" id="UP000291343">
    <property type="component" value="Unassembled WGS sequence"/>
</dbReference>
<dbReference type="Pfam" id="PF03392">
    <property type="entry name" value="OS-D"/>
    <property type="match status" value="1"/>
</dbReference>
<proteinExistence type="predicted"/>
<dbReference type="SMR" id="A0A482XKH4"/>
<dbReference type="SUPFAM" id="SSF100910">
    <property type="entry name" value="Chemosensory protein Csp2"/>
    <property type="match status" value="1"/>
</dbReference>
<organism evidence="2 3">
    <name type="scientific">Laodelphax striatellus</name>
    <name type="common">Small brown planthopper</name>
    <name type="synonym">Delphax striatella</name>
    <dbReference type="NCBI Taxonomy" id="195883"/>
    <lineage>
        <taxon>Eukaryota</taxon>
        <taxon>Metazoa</taxon>
        <taxon>Ecdysozoa</taxon>
        <taxon>Arthropoda</taxon>
        <taxon>Hexapoda</taxon>
        <taxon>Insecta</taxon>
        <taxon>Pterygota</taxon>
        <taxon>Neoptera</taxon>
        <taxon>Paraneoptera</taxon>
        <taxon>Hemiptera</taxon>
        <taxon>Auchenorrhyncha</taxon>
        <taxon>Fulgoroidea</taxon>
        <taxon>Delphacidae</taxon>
        <taxon>Criomorphinae</taxon>
        <taxon>Laodelphax</taxon>
    </lineage>
</organism>
<reference evidence="2 3" key="1">
    <citation type="journal article" date="2017" name="Gigascience">
        <title>Genome sequence of the small brown planthopper, Laodelphax striatellus.</title>
        <authorList>
            <person name="Zhu J."/>
            <person name="Jiang F."/>
            <person name="Wang X."/>
            <person name="Yang P."/>
            <person name="Bao Y."/>
            <person name="Zhao W."/>
            <person name="Wang W."/>
            <person name="Lu H."/>
            <person name="Wang Q."/>
            <person name="Cui N."/>
            <person name="Li J."/>
            <person name="Chen X."/>
            <person name="Luo L."/>
            <person name="Yu J."/>
            <person name="Kang L."/>
            <person name="Cui F."/>
        </authorList>
    </citation>
    <scope>NUCLEOTIDE SEQUENCE [LARGE SCALE GENOMIC DNA]</scope>
    <source>
        <strain evidence="2">Lst14</strain>
    </source>
</reference>
<comment type="caution">
    <text evidence="2">The sequence shown here is derived from an EMBL/GenBank/DDBJ whole genome shotgun (WGS) entry which is preliminary data.</text>
</comment>
<evidence type="ECO:0000313" key="3">
    <source>
        <dbReference type="Proteomes" id="UP000291343"/>
    </source>
</evidence>
<feature type="signal peptide" evidence="1">
    <location>
        <begin position="1"/>
        <end position="19"/>
    </location>
</feature>
<dbReference type="AlphaFoldDB" id="A0A482XKH4"/>
<dbReference type="EMBL" id="QKKF02006966">
    <property type="protein sequence ID" value="RZF46184.1"/>
    <property type="molecule type" value="Genomic_DNA"/>
</dbReference>
<dbReference type="InParanoid" id="A0A482XKH4"/>
<evidence type="ECO:0000256" key="1">
    <source>
        <dbReference type="SAM" id="SignalP"/>
    </source>
</evidence>
<feature type="chain" id="PRO_5019863176" evidence="1">
    <location>
        <begin position="20"/>
        <end position="130"/>
    </location>
</feature>
<dbReference type="InterPro" id="IPR036682">
    <property type="entry name" value="OS_D_A10/PebIII_sf"/>
</dbReference>
<dbReference type="OrthoDB" id="6344725at2759"/>
<evidence type="ECO:0000313" key="2">
    <source>
        <dbReference type="EMBL" id="RZF46184.1"/>
    </source>
</evidence>
<accession>A0A482XKH4</accession>
<protein>
    <submittedName>
        <fullName evidence="2">Uncharacterized protein</fullName>
    </submittedName>
</protein>
<keyword evidence="3" id="KW-1185">Reference proteome</keyword>
<dbReference type="InterPro" id="IPR005055">
    <property type="entry name" value="A10/PebIII"/>
</dbReference>